<dbReference type="KEGG" id="kuy:FY550_04400"/>
<dbReference type="EMBL" id="CP043420">
    <property type="protein sequence ID" value="QEL10451.1"/>
    <property type="molecule type" value="Genomic_DNA"/>
</dbReference>
<dbReference type="OrthoDB" id="8541087at2"/>
<organism evidence="1 2">
    <name type="scientific">Kushneria phosphatilytica</name>
    <dbReference type="NCBI Taxonomy" id="657387"/>
    <lineage>
        <taxon>Bacteria</taxon>
        <taxon>Pseudomonadati</taxon>
        <taxon>Pseudomonadota</taxon>
        <taxon>Gammaproteobacteria</taxon>
        <taxon>Oceanospirillales</taxon>
        <taxon>Halomonadaceae</taxon>
        <taxon>Kushneria</taxon>
    </lineage>
</organism>
<dbReference type="Proteomes" id="UP000322553">
    <property type="component" value="Chromosome"/>
</dbReference>
<keyword evidence="2" id="KW-1185">Reference proteome</keyword>
<dbReference type="RefSeq" id="WP_139148609.1">
    <property type="nucleotide sequence ID" value="NZ_CP043420.1"/>
</dbReference>
<accession>A0A5C0ZWD3</accession>
<evidence type="ECO:0000313" key="2">
    <source>
        <dbReference type="Proteomes" id="UP000322553"/>
    </source>
</evidence>
<proteinExistence type="predicted"/>
<name>A0A5C0ZWD3_9GAMM</name>
<evidence type="ECO:0000313" key="1">
    <source>
        <dbReference type="EMBL" id="QEL10451.1"/>
    </source>
</evidence>
<sequence length="79" mass="8378">MAALDHTALKIGLKYSFTAVNSVFSPIFALSESSLAYFSASTCIPCKPKKGFVFQAGSISFPLAVFIVAERLPAEKSAS</sequence>
<protein>
    <submittedName>
        <fullName evidence="1">Uncharacterized protein</fullName>
    </submittedName>
</protein>
<dbReference type="AlphaFoldDB" id="A0A5C0ZWD3"/>
<gene>
    <name evidence="1" type="ORF">FY550_04400</name>
</gene>
<reference evidence="1 2" key="1">
    <citation type="submission" date="2019-08" db="EMBL/GenBank/DDBJ databases">
        <title>Complete genome sequence of Kushneria sp. YCWA18, a halophilic phosphate-solubilizing bacterium isolated from Daqiao saltern in China.</title>
        <authorList>
            <person name="Du G.-X."/>
            <person name="Qu L.-Y."/>
        </authorList>
    </citation>
    <scope>NUCLEOTIDE SEQUENCE [LARGE SCALE GENOMIC DNA]</scope>
    <source>
        <strain evidence="1 2">YCWA18</strain>
    </source>
</reference>